<feature type="transmembrane region" description="Helical" evidence="1">
    <location>
        <begin position="115"/>
        <end position="137"/>
    </location>
</feature>
<dbReference type="AlphaFoldDB" id="A0AAV1I512"/>
<gene>
    <name evidence="2" type="ORF">CVIRNUC_004350</name>
</gene>
<dbReference type="Proteomes" id="UP001314263">
    <property type="component" value="Unassembled WGS sequence"/>
</dbReference>
<protein>
    <submittedName>
        <fullName evidence="2">Uncharacterized protein</fullName>
    </submittedName>
</protein>
<accession>A0AAV1I512</accession>
<reference evidence="2 3" key="1">
    <citation type="submission" date="2023-10" db="EMBL/GenBank/DDBJ databases">
        <authorList>
            <person name="Maclean D."/>
            <person name="Macfadyen A."/>
        </authorList>
    </citation>
    <scope>NUCLEOTIDE SEQUENCE [LARGE SCALE GENOMIC DNA]</scope>
</reference>
<evidence type="ECO:0000256" key="1">
    <source>
        <dbReference type="SAM" id="Phobius"/>
    </source>
</evidence>
<dbReference type="EMBL" id="CAUYUE010000005">
    <property type="protein sequence ID" value="CAK0776185.1"/>
    <property type="molecule type" value="Genomic_DNA"/>
</dbReference>
<proteinExistence type="predicted"/>
<sequence length="146" mass="15710">MRASLHNLAEKGKEMCLLGRSASFNYTTELDLQHCLDQTNLTSGCSTAVEHCMQLSNQLNDTRLSRELMAYDDNNFIGRWSHIVRPVAGALIALPAVAFITDLVCIEFIPGMTSAIEAAMMTGAAVASLLGAVTLAMSSNTSSILR</sequence>
<keyword evidence="3" id="KW-1185">Reference proteome</keyword>
<name>A0AAV1I512_9CHLO</name>
<evidence type="ECO:0000313" key="3">
    <source>
        <dbReference type="Proteomes" id="UP001314263"/>
    </source>
</evidence>
<keyword evidence="1" id="KW-0812">Transmembrane</keyword>
<organism evidence="2 3">
    <name type="scientific">Coccomyxa viridis</name>
    <dbReference type="NCBI Taxonomy" id="1274662"/>
    <lineage>
        <taxon>Eukaryota</taxon>
        <taxon>Viridiplantae</taxon>
        <taxon>Chlorophyta</taxon>
        <taxon>core chlorophytes</taxon>
        <taxon>Trebouxiophyceae</taxon>
        <taxon>Trebouxiophyceae incertae sedis</taxon>
        <taxon>Coccomyxaceae</taxon>
        <taxon>Coccomyxa</taxon>
    </lineage>
</organism>
<keyword evidence="1" id="KW-1133">Transmembrane helix</keyword>
<comment type="caution">
    <text evidence="2">The sequence shown here is derived from an EMBL/GenBank/DDBJ whole genome shotgun (WGS) entry which is preliminary data.</text>
</comment>
<feature type="transmembrane region" description="Helical" evidence="1">
    <location>
        <begin position="87"/>
        <end position="109"/>
    </location>
</feature>
<keyword evidence="1" id="KW-0472">Membrane</keyword>
<evidence type="ECO:0000313" key="2">
    <source>
        <dbReference type="EMBL" id="CAK0776185.1"/>
    </source>
</evidence>